<feature type="domain" description="Myo-inositol-1-phosphate synthase GAPDH-like" evidence="8">
    <location>
        <begin position="314"/>
        <end position="428"/>
    </location>
</feature>
<name>A0ABQ7S783_9ACAR</name>
<organism evidence="9 10">
    <name type="scientific">Fragariocoptes setiger</name>
    <dbReference type="NCBI Taxonomy" id="1670756"/>
    <lineage>
        <taxon>Eukaryota</taxon>
        <taxon>Metazoa</taxon>
        <taxon>Ecdysozoa</taxon>
        <taxon>Arthropoda</taxon>
        <taxon>Chelicerata</taxon>
        <taxon>Arachnida</taxon>
        <taxon>Acari</taxon>
        <taxon>Acariformes</taxon>
        <taxon>Trombidiformes</taxon>
        <taxon>Prostigmata</taxon>
        <taxon>Eupodina</taxon>
        <taxon>Eriophyoidea</taxon>
        <taxon>Phytoptidae</taxon>
        <taxon>Fragariocoptes</taxon>
    </lineage>
</organism>
<evidence type="ECO:0000313" key="10">
    <source>
        <dbReference type="Proteomes" id="UP000825002"/>
    </source>
</evidence>
<accession>A0ABQ7S783</accession>
<comment type="caution">
    <text evidence="9">The sequence shown here is derived from an EMBL/GenBank/DDBJ whole genome shotgun (WGS) entry which is preliminary data.</text>
</comment>
<evidence type="ECO:0000256" key="5">
    <source>
        <dbReference type="ARBA" id="ARBA00012125"/>
    </source>
</evidence>
<evidence type="ECO:0000256" key="4">
    <source>
        <dbReference type="ARBA" id="ARBA00010813"/>
    </source>
</evidence>
<protein>
    <recommendedName>
        <fullName evidence="5">inositol-3-phosphate synthase</fullName>
        <ecNumber evidence="5">5.5.1.4</ecNumber>
    </recommendedName>
</protein>
<evidence type="ECO:0000256" key="7">
    <source>
        <dbReference type="ARBA" id="ARBA00025559"/>
    </source>
</evidence>
<keyword evidence="6" id="KW-0398">Inositol biosynthesis</keyword>
<comment type="pathway">
    <text evidence="3">Polyol metabolism; myo-inositol biosynthesis; myo-inositol from D-glucose 6-phosphate: step 1/2.</text>
</comment>
<dbReference type="InterPro" id="IPR002587">
    <property type="entry name" value="Myo-inos-1-P_Synthase"/>
</dbReference>
<dbReference type="InterPro" id="IPR013021">
    <property type="entry name" value="Myo-inos-1-P_Synthase_GAPDH"/>
</dbReference>
<reference evidence="9 10" key="1">
    <citation type="submission" date="2020-10" db="EMBL/GenBank/DDBJ databases">
        <authorList>
            <person name="Klimov P.B."/>
            <person name="Dyachkov S.M."/>
            <person name="Chetverikov P.E."/>
        </authorList>
    </citation>
    <scope>NUCLEOTIDE SEQUENCE [LARGE SCALE GENOMIC DNA]</scope>
    <source>
        <strain evidence="9">BMOC 18-1129-001#AD2665</strain>
        <tissue evidence="9">Entire mites</tissue>
    </source>
</reference>
<dbReference type="SUPFAM" id="SSF55347">
    <property type="entry name" value="Glyceraldehyde-3-phosphate dehydrogenase-like, C-terminal domain"/>
    <property type="match status" value="1"/>
</dbReference>
<comment type="function">
    <text evidence="7">Key enzyme in myo-inositol biosynthesis pathway that catalyzes the conversion of glucose 6-phosphate to 1-myo-inositol 1-phosphate in a NAD-dependent manner. Rate-limiting enzyme in the synthesis of all inositol-containing compounds.</text>
</comment>
<evidence type="ECO:0000313" key="9">
    <source>
        <dbReference type="EMBL" id="KAG9509241.1"/>
    </source>
</evidence>
<dbReference type="Pfam" id="PF07994">
    <property type="entry name" value="NAD_binding_5"/>
    <property type="match status" value="1"/>
</dbReference>
<sequence>MATYPQLKVESANVRYLPDGHVESDYEYEHVRCELDAGANTLKAKPVKTQITFKTQSKAPKTGVMLVGWGGNNGTTLTGAILANKHKMSFETKDGKVEANYFGSVTQASTIFVGVDEATNADMYVPLKDIVPMVAPNELVLDGWDISGHNMAEAMVRARVFDVSLQAQLKPLMAPLKPRRAIFDPKFVAANQAERADNCLPESMSKWQQVEQVRADIEQFKRANQLDKVIVLWTANTERYSDHIEGVHDTADNLLAAIKRDESELAPSALYAVAAILSGSAYINGSPQNTFCAGLIELAERHQTFIGGDDFKSGQTKFKSVLVDFLVSAGIKPCSIVSYNHLGNNDGYNLSAPQQFRSKEISKSSVVDDMVHSNQLLYGKGLAHPDHCIVIKYVPYVADSKRAMDEYISELMLGGKNTLVVHNTCEDSLLAAPLIIDLILVTELCQRVAFRVHNPNKVTDFQSFNAVLSVLSYMCKAPLVERGAKVTNALFKQRACLENLLRALVSLPPINHMDFEHKLSRKADWYEAPVGACVQEPIVNRSRRYEIQQEMDVRISKQSAVTAAANEAGLSKSKSILGNGAPSSAAAKMTAGH</sequence>
<dbReference type="InterPro" id="IPR036291">
    <property type="entry name" value="NAD(P)-bd_dom_sf"/>
</dbReference>
<proteinExistence type="inferred from homology"/>
<dbReference type="Gene3D" id="3.40.50.720">
    <property type="entry name" value="NAD(P)-binding Rossmann-like Domain"/>
    <property type="match status" value="2"/>
</dbReference>
<dbReference type="EMBL" id="JAIFTH010000585">
    <property type="protein sequence ID" value="KAG9509241.1"/>
    <property type="molecule type" value="Genomic_DNA"/>
</dbReference>
<comment type="cofactor">
    <cofactor evidence="2">
        <name>NAD(+)</name>
        <dbReference type="ChEBI" id="CHEBI:57540"/>
    </cofactor>
</comment>
<comment type="catalytic activity">
    <reaction evidence="1">
        <text>D-glucose 6-phosphate = 1D-myo-inositol 3-phosphate</text>
        <dbReference type="Rhea" id="RHEA:10716"/>
        <dbReference type="ChEBI" id="CHEBI:58401"/>
        <dbReference type="ChEBI" id="CHEBI:61548"/>
        <dbReference type="EC" id="5.5.1.4"/>
    </reaction>
</comment>
<evidence type="ECO:0000256" key="2">
    <source>
        <dbReference type="ARBA" id="ARBA00001911"/>
    </source>
</evidence>
<evidence type="ECO:0000256" key="6">
    <source>
        <dbReference type="ARBA" id="ARBA00022550"/>
    </source>
</evidence>
<evidence type="ECO:0000256" key="1">
    <source>
        <dbReference type="ARBA" id="ARBA00000113"/>
    </source>
</evidence>
<dbReference type="Pfam" id="PF01658">
    <property type="entry name" value="Inos-1-P_synth"/>
    <property type="match status" value="1"/>
</dbReference>
<evidence type="ECO:0000256" key="3">
    <source>
        <dbReference type="ARBA" id="ARBA00005117"/>
    </source>
</evidence>
<evidence type="ECO:0000259" key="8">
    <source>
        <dbReference type="Pfam" id="PF01658"/>
    </source>
</evidence>
<dbReference type="PANTHER" id="PTHR11510">
    <property type="entry name" value="MYO-INOSITOL-1 PHOSPHATE SYNTHASE"/>
    <property type="match status" value="1"/>
</dbReference>
<keyword evidence="10" id="KW-1185">Reference proteome</keyword>
<dbReference type="SUPFAM" id="SSF51735">
    <property type="entry name" value="NAD(P)-binding Rossmann-fold domains"/>
    <property type="match status" value="1"/>
</dbReference>
<comment type="similarity">
    <text evidence="4">Belongs to the myo-inositol 1-phosphate synthase family.</text>
</comment>
<dbReference type="Proteomes" id="UP000825002">
    <property type="component" value="Unassembled WGS sequence"/>
</dbReference>
<gene>
    <name evidence="9" type="primary">isyna1-b</name>
    <name evidence="9" type="ORF">GZH46_02249</name>
</gene>
<dbReference type="EC" id="5.5.1.4" evidence="5"/>